<dbReference type="Proteomes" id="UP001159363">
    <property type="component" value="Chromosome 3"/>
</dbReference>
<proteinExistence type="predicted"/>
<accession>A0ABQ9I2G9</accession>
<comment type="caution">
    <text evidence="1">The sequence shown here is derived from an EMBL/GenBank/DDBJ whole genome shotgun (WGS) entry which is preliminary data.</text>
</comment>
<keyword evidence="2" id="KW-1185">Reference proteome</keyword>
<evidence type="ECO:0000313" key="1">
    <source>
        <dbReference type="EMBL" id="KAJ8890840.1"/>
    </source>
</evidence>
<evidence type="ECO:0000313" key="2">
    <source>
        <dbReference type="Proteomes" id="UP001159363"/>
    </source>
</evidence>
<sequence>MVVGRTTLRNESAPRLHDIVNPTVSGALVAQLWRTSVNFLCTQEGSRSTTFTSAPPVCSAIPVIKLDKLFLYSLDKVPALTSLDPACILQSLISIVKLVNLGLCSQEIIL</sequence>
<dbReference type="EMBL" id="JARBHB010000003">
    <property type="protein sequence ID" value="KAJ8890840.1"/>
    <property type="molecule type" value="Genomic_DNA"/>
</dbReference>
<reference evidence="1 2" key="1">
    <citation type="submission" date="2023-02" db="EMBL/GenBank/DDBJ databases">
        <title>LHISI_Scaffold_Assembly.</title>
        <authorList>
            <person name="Stuart O.P."/>
            <person name="Cleave R."/>
            <person name="Magrath M.J.L."/>
            <person name="Mikheyev A.S."/>
        </authorList>
    </citation>
    <scope>NUCLEOTIDE SEQUENCE [LARGE SCALE GENOMIC DNA]</scope>
    <source>
        <strain evidence="1">Daus_M_001</strain>
        <tissue evidence="1">Leg muscle</tissue>
    </source>
</reference>
<name>A0ABQ9I2G9_9NEOP</name>
<protein>
    <submittedName>
        <fullName evidence="1">Uncharacterized protein</fullName>
    </submittedName>
</protein>
<gene>
    <name evidence="1" type="ORF">PR048_010349</name>
</gene>
<organism evidence="1 2">
    <name type="scientific">Dryococelus australis</name>
    <dbReference type="NCBI Taxonomy" id="614101"/>
    <lineage>
        <taxon>Eukaryota</taxon>
        <taxon>Metazoa</taxon>
        <taxon>Ecdysozoa</taxon>
        <taxon>Arthropoda</taxon>
        <taxon>Hexapoda</taxon>
        <taxon>Insecta</taxon>
        <taxon>Pterygota</taxon>
        <taxon>Neoptera</taxon>
        <taxon>Polyneoptera</taxon>
        <taxon>Phasmatodea</taxon>
        <taxon>Verophasmatodea</taxon>
        <taxon>Anareolatae</taxon>
        <taxon>Phasmatidae</taxon>
        <taxon>Eurycanthinae</taxon>
        <taxon>Dryococelus</taxon>
    </lineage>
</organism>